<dbReference type="PANTHER" id="PTHR30373">
    <property type="entry name" value="UPF0603 PROTEIN YGCG"/>
    <property type="match status" value="1"/>
</dbReference>
<dbReference type="AlphaFoldDB" id="A0A0H2XAD9"/>
<dbReference type="PANTHER" id="PTHR30373:SF8">
    <property type="entry name" value="BLL7265 PROTEIN"/>
    <property type="match status" value="1"/>
</dbReference>
<accession>A0A0H2XAD9</accession>
<dbReference type="Gene3D" id="3.10.310.50">
    <property type="match status" value="1"/>
</dbReference>
<evidence type="ECO:0000313" key="2">
    <source>
        <dbReference type="EMBL" id="AAY50490.1"/>
    </source>
</evidence>
<name>A0A0H2XAD9_XANC8</name>
<dbReference type="Proteomes" id="UP000000420">
    <property type="component" value="Chromosome"/>
</dbReference>
<sequence>MMRWIRHMFAPSAHRSFPPRSMDSIAAAIAASEQLHTGQVMVAVEADLSAAALWRGHGARQRAEQAFAQLRTWDTEANNGVLIYLLLADHAIEVVADRGLRALVPDAAWAEVCRRMQQFLRDGQHEAAVLAGVEAVTELLCAHFPAAAQAQHEDELPNRPHILG</sequence>
<organism evidence="2 3">
    <name type="scientific">Xanthomonas campestris pv. campestris (strain 8004)</name>
    <dbReference type="NCBI Taxonomy" id="314565"/>
    <lineage>
        <taxon>Bacteria</taxon>
        <taxon>Pseudomonadati</taxon>
        <taxon>Pseudomonadota</taxon>
        <taxon>Gammaproteobacteria</taxon>
        <taxon>Lysobacterales</taxon>
        <taxon>Lysobacteraceae</taxon>
        <taxon>Xanthomonas</taxon>
    </lineage>
</organism>
<evidence type="ECO:0000259" key="1">
    <source>
        <dbReference type="Pfam" id="PF04536"/>
    </source>
</evidence>
<dbReference type="KEGG" id="xcb:XC_3446"/>
<dbReference type="HOGENOM" id="CLU_086382_1_0_6"/>
<reference evidence="2 3" key="1">
    <citation type="journal article" date="2005" name="Genome Res.">
        <title>Comparative and functional genomic analyses of the pathogenicity of phytopathogen Xanthomonas campestris pv. campestris.</title>
        <authorList>
            <person name="Qian W."/>
            <person name="Jia Y."/>
            <person name="Ren S.X."/>
            <person name="He Y.Q."/>
            <person name="Feng J.X."/>
            <person name="Lu L.F."/>
            <person name="Sun Q."/>
            <person name="Ying G."/>
            <person name="Tang D.J."/>
            <person name="Tang H."/>
            <person name="Wu W."/>
            <person name="Hao P."/>
            <person name="Wang L."/>
            <person name="Jiang B.L."/>
            <person name="Zeng S."/>
            <person name="Gu W.Y."/>
            <person name="Lu G."/>
            <person name="Rong L."/>
            <person name="Tian Y."/>
            <person name="Yao Z."/>
            <person name="Fu G."/>
            <person name="Chen B."/>
            <person name="Fang R."/>
            <person name="Qiang B."/>
            <person name="Chen Z."/>
            <person name="Zhao G.P."/>
            <person name="Tang J.L."/>
            <person name="He C."/>
        </authorList>
    </citation>
    <scope>NUCLEOTIDE SEQUENCE [LARGE SCALE GENOMIC DNA]</scope>
    <source>
        <strain evidence="2 3">8004</strain>
    </source>
</reference>
<proteinExistence type="predicted"/>
<evidence type="ECO:0000313" key="3">
    <source>
        <dbReference type="Proteomes" id="UP000000420"/>
    </source>
</evidence>
<protein>
    <recommendedName>
        <fullName evidence="1">TPM domain-containing protein</fullName>
    </recommendedName>
</protein>
<dbReference type="Pfam" id="PF04536">
    <property type="entry name" value="TPM_phosphatase"/>
    <property type="match status" value="1"/>
</dbReference>
<feature type="domain" description="TPM" evidence="1">
    <location>
        <begin position="23"/>
        <end position="137"/>
    </location>
</feature>
<gene>
    <name evidence="2" type="ordered locus">XC_3446</name>
</gene>
<dbReference type="InterPro" id="IPR007621">
    <property type="entry name" value="TPM_dom"/>
</dbReference>
<dbReference type="SMR" id="A0A0H2XAD9"/>
<dbReference type="EMBL" id="CP000050">
    <property type="protein sequence ID" value="AAY50490.1"/>
    <property type="molecule type" value="Genomic_DNA"/>
</dbReference>